<dbReference type="InterPro" id="IPR036236">
    <property type="entry name" value="Znf_C2H2_sf"/>
</dbReference>
<dbReference type="Gene3D" id="3.30.160.60">
    <property type="entry name" value="Classic Zinc Finger"/>
    <property type="match status" value="1"/>
</dbReference>
<dbReference type="OrthoDB" id="6077919at2759"/>
<accession>A0A6A4IQU1</accession>
<dbReference type="PROSITE" id="PS50157">
    <property type="entry name" value="ZINC_FINGER_C2H2_2"/>
    <property type="match status" value="1"/>
</dbReference>
<evidence type="ECO:0000256" key="2">
    <source>
        <dbReference type="SAM" id="MobiDB-lite"/>
    </source>
</evidence>
<evidence type="ECO:0000313" key="5">
    <source>
        <dbReference type="Proteomes" id="UP000799118"/>
    </source>
</evidence>
<dbReference type="Proteomes" id="UP000799118">
    <property type="component" value="Unassembled WGS sequence"/>
</dbReference>
<feature type="compositionally biased region" description="Polar residues" evidence="2">
    <location>
        <begin position="100"/>
        <end position="118"/>
    </location>
</feature>
<keyword evidence="1" id="KW-0863">Zinc-finger</keyword>
<name>A0A6A4IQU1_9AGAR</name>
<feature type="compositionally biased region" description="Low complexity" evidence="2">
    <location>
        <begin position="50"/>
        <end position="65"/>
    </location>
</feature>
<keyword evidence="1" id="KW-0479">Metal-binding</keyword>
<feature type="domain" description="C2H2-type" evidence="3">
    <location>
        <begin position="231"/>
        <end position="261"/>
    </location>
</feature>
<feature type="compositionally biased region" description="Low complexity" evidence="2">
    <location>
        <begin position="134"/>
        <end position="148"/>
    </location>
</feature>
<evidence type="ECO:0000259" key="3">
    <source>
        <dbReference type="PROSITE" id="PS50157"/>
    </source>
</evidence>
<dbReference type="EMBL" id="ML769383">
    <property type="protein sequence ID" value="KAE9411583.1"/>
    <property type="molecule type" value="Genomic_DNA"/>
</dbReference>
<dbReference type="GO" id="GO:0008270">
    <property type="term" value="F:zinc ion binding"/>
    <property type="evidence" value="ECO:0007669"/>
    <property type="project" value="UniProtKB-KW"/>
</dbReference>
<evidence type="ECO:0000313" key="4">
    <source>
        <dbReference type="EMBL" id="KAE9411583.1"/>
    </source>
</evidence>
<protein>
    <recommendedName>
        <fullName evidence="3">C2H2-type domain-containing protein</fullName>
    </recommendedName>
</protein>
<proteinExistence type="predicted"/>
<organism evidence="4 5">
    <name type="scientific">Gymnopus androsaceus JB14</name>
    <dbReference type="NCBI Taxonomy" id="1447944"/>
    <lineage>
        <taxon>Eukaryota</taxon>
        <taxon>Fungi</taxon>
        <taxon>Dikarya</taxon>
        <taxon>Basidiomycota</taxon>
        <taxon>Agaricomycotina</taxon>
        <taxon>Agaricomycetes</taxon>
        <taxon>Agaricomycetidae</taxon>
        <taxon>Agaricales</taxon>
        <taxon>Marasmiineae</taxon>
        <taxon>Omphalotaceae</taxon>
        <taxon>Gymnopus</taxon>
    </lineage>
</organism>
<evidence type="ECO:0000256" key="1">
    <source>
        <dbReference type="PROSITE-ProRule" id="PRU00042"/>
    </source>
</evidence>
<dbReference type="SMART" id="SM00355">
    <property type="entry name" value="ZnF_C2H2"/>
    <property type="match status" value="1"/>
</dbReference>
<gene>
    <name evidence="4" type="ORF">BT96DRAFT_968978</name>
</gene>
<feature type="compositionally biased region" description="Polar residues" evidence="2">
    <location>
        <begin position="21"/>
        <end position="34"/>
    </location>
</feature>
<dbReference type="InterPro" id="IPR013087">
    <property type="entry name" value="Znf_C2H2_type"/>
</dbReference>
<keyword evidence="5" id="KW-1185">Reference proteome</keyword>
<feature type="region of interest" description="Disordered" evidence="2">
    <location>
        <begin position="1"/>
        <end position="148"/>
    </location>
</feature>
<dbReference type="AlphaFoldDB" id="A0A6A4IQU1"/>
<dbReference type="SUPFAM" id="SSF57667">
    <property type="entry name" value="beta-beta-alpha zinc fingers"/>
    <property type="match status" value="1"/>
</dbReference>
<reference evidence="4" key="1">
    <citation type="journal article" date="2019" name="Environ. Microbiol.">
        <title>Fungal ecological strategies reflected in gene transcription - a case study of two litter decomposers.</title>
        <authorList>
            <person name="Barbi F."/>
            <person name="Kohler A."/>
            <person name="Barry K."/>
            <person name="Baskaran P."/>
            <person name="Daum C."/>
            <person name="Fauchery L."/>
            <person name="Ihrmark K."/>
            <person name="Kuo A."/>
            <person name="LaButti K."/>
            <person name="Lipzen A."/>
            <person name="Morin E."/>
            <person name="Grigoriev I.V."/>
            <person name="Henrissat B."/>
            <person name="Lindahl B."/>
            <person name="Martin F."/>
        </authorList>
    </citation>
    <scope>NUCLEOTIDE SEQUENCE</scope>
    <source>
        <strain evidence="4">JB14</strain>
    </source>
</reference>
<keyword evidence="1" id="KW-0862">Zinc</keyword>
<dbReference type="PROSITE" id="PS00028">
    <property type="entry name" value="ZINC_FINGER_C2H2_1"/>
    <property type="match status" value="1"/>
</dbReference>
<sequence length="274" mass="30178">MPSNQSYKQHPENVTLPPISQIFNVPSDGSNSHLSLPPLRAAHSEGNHPSQHSSSRSSRTYSASSLGYPSGAPDLHGSQMMRPRYDQSGAPGGSHMPSHISRSTSYEGYSPSVPSRQPTGMAMPEQPAMHTGRYTGAAPPGYGPSPYSTLPRLSVIRTHRPPRHPEDTLKLPIQGSQALEVMITTRVLQLAHHIIRTILMQQKRPSMNAAIAARDSFGPIHIISHTGDKDYVCPEESCGRRFGVRSNMLRHIRLVHQNNHSHSSGEELRDEWSE</sequence>